<dbReference type="Gene3D" id="3.40.960.10">
    <property type="entry name" value="VSR Endonuclease"/>
    <property type="match status" value="1"/>
</dbReference>
<comment type="caution">
    <text evidence="2">The sequence shown here is derived from an EMBL/GenBank/DDBJ whole genome shotgun (WGS) entry which is preliminary data.</text>
</comment>
<dbReference type="RefSeq" id="WP_167226340.1">
    <property type="nucleotide sequence ID" value="NZ_JAAQPH010000012.1"/>
</dbReference>
<dbReference type="InterPro" id="IPR007569">
    <property type="entry name" value="DUF559"/>
</dbReference>
<dbReference type="SUPFAM" id="SSF52980">
    <property type="entry name" value="Restriction endonuclease-like"/>
    <property type="match status" value="1"/>
</dbReference>
<dbReference type="Pfam" id="PF04480">
    <property type="entry name" value="DUF559"/>
    <property type="match status" value="1"/>
</dbReference>
<dbReference type="Proteomes" id="UP000761264">
    <property type="component" value="Unassembled WGS sequence"/>
</dbReference>
<dbReference type="PANTHER" id="PTHR38590:SF1">
    <property type="entry name" value="BLL0828 PROTEIN"/>
    <property type="match status" value="1"/>
</dbReference>
<protein>
    <submittedName>
        <fullName evidence="2">Endonuclease domain-containing protein</fullName>
    </submittedName>
</protein>
<dbReference type="InterPro" id="IPR011335">
    <property type="entry name" value="Restrct_endonuc-II-like"/>
</dbReference>
<dbReference type="InterPro" id="IPR047216">
    <property type="entry name" value="Endonuclease_DUF559_bact"/>
</dbReference>
<keyword evidence="3" id="KW-1185">Reference proteome</keyword>
<accession>A0A967KG57</accession>
<evidence type="ECO:0000313" key="2">
    <source>
        <dbReference type="EMBL" id="NIA70081.1"/>
    </source>
</evidence>
<proteinExistence type="predicted"/>
<dbReference type="CDD" id="cd01038">
    <property type="entry name" value="Endonuclease_DUF559"/>
    <property type="match status" value="1"/>
</dbReference>
<dbReference type="AlphaFoldDB" id="A0A967KG57"/>
<name>A0A967KG57_9PROT</name>
<dbReference type="GO" id="GO:0004519">
    <property type="term" value="F:endonuclease activity"/>
    <property type="evidence" value="ECO:0007669"/>
    <property type="project" value="UniProtKB-KW"/>
</dbReference>
<sequence>MTKTTFARRLRRDETAAERMLWARLRNRQLGGHKFRRQVPLGRFAVDFACYDEKLVVELDGGQHGESGKDDAARTNWLENKGFRVLRFWNNEVLENLEDVLAVILQTLEDKKPPHPDPLPPGEREK</sequence>
<gene>
    <name evidence="2" type="ORF">HBA54_15860</name>
</gene>
<evidence type="ECO:0000259" key="1">
    <source>
        <dbReference type="Pfam" id="PF04480"/>
    </source>
</evidence>
<evidence type="ECO:0000313" key="3">
    <source>
        <dbReference type="Proteomes" id="UP000761264"/>
    </source>
</evidence>
<dbReference type="EMBL" id="JAAQPH010000012">
    <property type="protein sequence ID" value="NIA70081.1"/>
    <property type="molecule type" value="Genomic_DNA"/>
</dbReference>
<keyword evidence="2" id="KW-0540">Nuclease</keyword>
<organism evidence="2 3">
    <name type="scientific">Pelagibius litoralis</name>
    <dbReference type="NCBI Taxonomy" id="374515"/>
    <lineage>
        <taxon>Bacteria</taxon>
        <taxon>Pseudomonadati</taxon>
        <taxon>Pseudomonadota</taxon>
        <taxon>Alphaproteobacteria</taxon>
        <taxon>Rhodospirillales</taxon>
        <taxon>Rhodovibrionaceae</taxon>
        <taxon>Pelagibius</taxon>
    </lineage>
</organism>
<keyword evidence="2" id="KW-0378">Hydrolase</keyword>
<dbReference type="PANTHER" id="PTHR38590">
    <property type="entry name" value="BLL0828 PROTEIN"/>
    <property type="match status" value="1"/>
</dbReference>
<reference evidence="2" key="1">
    <citation type="submission" date="2020-03" db="EMBL/GenBank/DDBJ databases">
        <title>Genome of Pelagibius litoralis DSM 21314T.</title>
        <authorList>
            <person name="Wang G."/>
        </authorList>
    </citation>
    <scope>NUCLEOTIDE SEQUENCE</scope>
    <source>
        <strain evidence="2">DSM 21314</strain>
    </source>
</reference>
<feature type="domain" description="DUF559" evidence="1">
    <location>
        <begin position="3"/>
        <end position="109"/>
    </location>
</feature>
<keyword evidence="2" id="KW-0255">Endonuclease</keyword>